<dbReference type="AlphaFoldDB" id="A0A915IV71"/>
<evidence type="ECO:0000313" key="2">
    <source>
        <dbReference type="Proteomes" id="UP000887565"/>
    </source>
</evidence>
<feature type="chain" id="PRO_5037656691" evidence="1">
    <location>
        <begin position="26"/>
        <end position="102"/>
    </location>
</feature>
<evidence type="ECO:0000313" key="3">
    <source>
        <dbReference type="WBParaSite" id="nRc.2.0.1.t17717-RA"/>
    </source>
</evidence>
<keyword evidence="2" id="KW-1185">Reference proteome</keyword>
<dbReference type="WBParaSite" id="nRc.2.0.1.t17717-RA">
    <property type="protein sequence ID" value="nRc.2.0.1.t17717-RA"/>
    <property type="gene ID" value="nRc.2.0.1.g17717"/>
</dbReference>
<evidence type="ECO:0000256" key="1">
    <source>
        <dbReference type="SAM" id="SignalP"/>
    </source>
</evidence>
<feature type="signal peptide" evidence="1">
    <location>
        <begin position="1"/>
        <end position="25"/>
    </location>
</feature>
<proteinExistence type="predicted"/>
<protein>
    <submittedName>
        <fullName evidence="3">Uncharacterized protein</fullName>
    </submittedName>
</protein>
<organism evidence="2 3">
    <name type="scientific">Romanomermis culicivorax</name>
    <name type="common">Nematode worm</name>
    <dbReference type="NCBI Taxonomy" id="13658"/>
    <lineage>
        <taxon>Eukaryota</taxon>
        <taxon>Metazoa</taxon>
        <taxon>Ecdysozoa</taxon>
        <taxon>Nematoda</taxon>
        <taxon>Enoplea</taxon>
        <taxon>Dorylaimia</taxon>
        <taxon>Mermithida</taxon>
        <taxon>Mermithoidea</taxon>
        <taxon>Mermithidae</taxon>
        <taxon>Romanomermis</taxon>
    </lineage>
</organism>
<keyword evidence="1" id="KW-0732">Signal</keyword>
<dbReference type="Proteomes" id="UP000887565">
    <property type="component" value="Unplaced"/>
</dbReference>
<accession>A0A915IV71</accession>
<name>A0A915IV71_ROMCU</name>
<reference evidence="3" key="1">
    <citation type="submission" date="2022-11" db="UniProtKB">
        <authorList>
            <consortium name="WormBaseParasite"/>
        </authorList>
    </citation>
    <scope>IDENTIFICATION</scope>
</reference>
<sequence>MHFHLLRCYFLIICSLMCSASPALAQRQSRETGSDQGTSMASLLCTICSTSSNPLCFLTNVRRTCQLEMMTKRKFYDPIDNFDGGKFSASVPKNFQAFRLWI</sequence>